<name>A0A7D7PS66_KOCVA</name>
<dbReference type="KEGG" id="kvr:CIB50_0001471"/>
<sequence>MPQPRAPGLPGATALALLLLLVLVHPGALSPAAAAPAGWVWPVSPRPAVERHFEAPAKKWLPGHRGVDLHAPPGTEVHAPQAGTVSFTGVVVDREVLTIDHGDGHKSSFEPVLATVGGGDRVTRGQVIGKVAEPGHSPGGTAVHWGVREDREYVNPLQFVVDLRPSVLLPVPQRQ</sequence>
<dbReference type="InterPro" id="IPR016047">
    <property type="entry name" value="M23ase_b-sheet_dom"/>
</dbReference>
<dbReference type="PANTHER" id="PTHR21666">
    <property type="entry name" value="PEPTIDASE-RELATED"/>
    <property type="match status" value="1"/>
</dbReference>
<organism evidence="2 3">
    <name type="scientific">Kocuria varians</name>
    <name type="common">Micrococcus varians</name>
    <dbReference type="NCBI Taxonomy" id="1272"/>
    <lineage>
        <taxon>Bacteria</taxon>
        <taxon>Bacillati</taxon>
        <taxon>Actinomycetota</taxon>
        <taxon>Actinomycetes</taxon>
        <taxon>Micrococcales</taxon>
        <taxon>Micrococcaceae</taxon>
        <taxon>Kocuria</taxon>
    </lineage>
</organism>
<dbReference type="RefSeq" id="WP_258924089.1">
    <property type="nucleotide sequence ID" value="NZ_CP059343.1"/>
</dbReference>
<dbReference type="PANTHER" id="PTHR21666:SF270">
    <property type="entry name" value="MUREIN HYDROLASE ACTIVATOR ENVC"/>
    <property type="match status" value="1"/>
</dbReference>
<reference evidence="2" key="1">
    <citation type="submission" date="2017-08" db="EMBL/GenBank/DDBJ databases">
        <authorList>
            <person name="Minaev M."/>
            <person name="Kurbakov K.A."/>
            <person name="Solodovnikova G.I."/>
            <person name="Kuznetsova O.A."/>
            <person name="Lisitsyn A.B."/>
        </authorList>
    </citation>
    <scope>NUCLEOTIDE SEQUENCE</scope>
    <source>
        <strain evidence="2">80</strain>
    </source>
</reference>
<dbReference type="Gene3D" id="2.70.70.10">
    <property type="entry name" value="Glucose Permease (Domain IIA)"/>
    <property type="match status" value="1"/>
</dbReference>
<dbReference type="SUPFAM" id="SSF51261">
    <property type="entry name" value="Duplicated hybrid motif"/>
    <property type="match status" value="1"/>
</dbReference>
<dbReference type="Proteomes" id="UP000216825">
    <property type="component" value="Chromosome"/>
</dbReference>
<dbReference type="CDD" id="cd12797">
    <property type="entry name" value="M23_peptidase"/>
    <property type="match status" value="1"/>
</dbReference>
<evidence type="ECO:0000259" key="1">
    <source>
        <dbReference type="Pfam" id="PF01551"/>
    </source>
</evidence>
<proteinExistence type="predicted"/>
<keyword evidence="3" id="KW-1185">Reference proteome</keyword>
<protein>
    <recommendedName>
        <fullName evidence="1">M23ase beta-sheet core domain-containing protein</fullName>
    </recommendedName>
</protein>
<evidence type="ECO:0000313" key="2">
    <source>
        <dbReference type="EMBL" id="QMS56754.1"/>
    </source>
</evidence>
<reference evidence="2" key="2">
    <citation type="submission" date="2020-07" db="EMBL/GenBank/DDBJ databases">
        <title>Genome of starter culture bacteria Kocuria salsicia reveals its technological properties and safety for usage in meat industry.</title>
        <authorList>
            <person name="Michael M."/>
            <person name="Konstantin K."/>
            <person name="Evgenii K."/>
            <person name="Galina S."/>
            <person name="Oksana K."/>
            <person name="Andrei L."/>
        </authorList>
    </citation>
    <scope>NUCLEOTIDE SEQUENCE [LARGE SCALE GENOMIC DNA]</scope>
    <source>
        <strain evidence="2">80</strain>
    </source>
</reference>
<accession>A0A7D7PS66</accession>
<evidence type="ECO:0000313" key="3">
    <source>
        <dbReference type="Proteomes" id="UP000216825"/>
    </source>
</evidence>
<gene>
    <name evidence="2" type="ORF">CIB50_0001471</name>
</gene>
<dbReference type="GO" id="GO:0004222">
    <property type="term" value="F:metalloendopeptidase activity"/>
    <property type="evidence" value="ECO:0007669"/>
    <property type="project" value="TreeGrafter"/>
</dbReference>
<dbReference type="AlphaFoldDB" id="A0A7D7PS66"/>
<dbReference type="InterPro" id="IPR011055">
    <property type="entry name" value="Dup_hybrid_motif"/>
</dbReference>
<dbReference type="InterPro" id="IPR050570">
    <property type="entry name" value="Cell_wall_metabolism_enzyme"/>
</dbReference>
<dbReference type="EMBL" id="CP059343">
    <property type="protein sequence ID" value="QMS56754.1"/>
    <property type="molecule type" value="Genomic_DNA"/>
</dbReference>
<feature type="domain" description="M23ase beta-sheet core" evidence="1">
    <location>
        <begin position="63"/>
        <end position="156"/>
    </location>
</feature>
<dbReference type="Pfam" id="PF01551">
    <property type="entry name" value="Peptidase_M23"/>
    <property type="match status" value="1"/>
</dbReference>